<dbReference type="InterPro" id="IPR040079">
    <property type="entry name" value="Glutathione_S-Trfase"/>
</dbReference>
<dbReference type="InterPro" id="IPR010987">
    <property type="entry name" value="Glutathione-S-Trfase_C-like"/>
</dbReference>
<name>A0AAN4PKI6_ASPLE</name>
<feature type="region of interest" description="Disordered" evidence="1">
    <location>
        <begin position="284"/>
        <end position="307"/>
    </location>
</feature>
<organism evidence="4 5">
    <name type="scientific">Aspergillus lentulus</name>
    <dbReference type="NCBI Taxonomy" id="293939"/>
    <lineage>
        <taxon>Eukaryota</taxon>
        <taxon>Fungi</taxon>
        <taxon>Dikarya</taxon>
        <taxon>Ascomycota</taxon>
        <taxon>Pezizomycotina</taxon>
        <taxon>Eurotiomycetes</taxon>
        <taxon>Eurotiomycetidae</taxon>
        <taxon>Eurotiales</taxon>
        <taxon>Aspergillaceae</taxon>
        <taxon>Aspergillus</taxon>
        <taxon>Aspergillus subgen. Fumigati</taxon>
    </lineage>
</organism>
<evidence type="ECO:0000313" key="5">
    <source>
        <dbReference type="Proteomes" id="UP000051487"/>
    </source>
</evidence>
<sequence>MDGPDLQRFRVDSHTSDEQPRSLSSLADDASALAATQQQHHLSHTQELADPQEAQSLQPLQSALEHSDLHLHHPQEQRHHQNASHPLNTPAAMRPSRPSESVNTELISPQQFNEKLHTYHQTSREHTFPGSLSDGQQMQSCLSHGGDQDAHHEQVLSQVRSDLANTAVECNGNGADDDGHMRNAGLQVSPSFPHHLQLQPQSDGYSVAPELSKQDGCLKDMKLVPDPPDLEYWREKLFNVDETITLTEDQFRTYFPHVDNVYSHRSTQRYKRKPFVSHYWDCRLKGRPPGTPKSDDPNKKKRKRTARQRDLCDVKIKITEYFPGYGMAAVSDFAVNGPETSFPSSEFLPSANSLFHESSALGQRRDSQPFGVLTPNPTLPEGHPGANGERFFTIQRVNGNGANGKNDGVGGGHRHTLEESDRVKKNSVQRYLLKEAKEKKKAVATRTMPSQSEAQQKTYHTKATGLAALTAINHSHEAEFKLFGSCFCPFVQRVWIALEIKGIPYQYIEVDPYQKPQSLLEVNPRGLVPALRHGDWGSYESSVLLEYLEDLEVGPHLLPPGDAKLRAHCRLWTDHINRHIVPSFYRVLQEQEEQKQTANMQELQDGLKTLITAASLEGPFFLGPTISFVDVQIAPWILRLSRVLKPYRGWPDPEPGSRWAAWVNAIEANEHVKATTSSDELYLDSYERYAQNRSNTSQVANAINSGRGLP</sequence>
<feature type="region of interest" description="Disordered" evidence="1">
    <location>
        <begin position="402"/>
        <end position="421"/>
    </location>
</feature>
<dbReference type="AlphaFoldDB" id="A0AAN4PKI6"/>
<evidence type="ECO:0000256" key="1">
    <source>
        <dbReference type="SAM" id="MobiDB-lite"/>
    </source>
</evidence>
<protein>
    <submittedName>
        <fullName evidence="4">Glutathione S-transferase U9</fullName>
    </submittedName>
</protein>
<dbReference type="Gene3D" id="1.20.1050.10">
    <property type="match status" value="1"/>
</dbReference>
<feature type="compositionally biased region" description="Basic and acidic residues" evidence="1">
    <location>
        <begin position="1"/>
        <end position="20"/>
    </location>
</feature>
<dbReference type="Proteomes" id="UP000051487">
    <property type="component" value="Unassembled WGS sequence"/>
</dbReference>
<dbReference type="InterPro" id="IPR036249">
    <property type="entry name" value="Thioredoxin-like_sf"/>
</dbReference>
<feature type="compositionally biased region" description="Polar residues" evidence="1">
    <location>
        <begin position="133"/>
        <end position="142"/>
    </location>
</feature>
<feature type="domain" description="GST N-terminal" evidence="2">
    <location>
        <begin position="478"/>
        <end position="556"/>
    </location>
</feature>
<dbReference type="PANTHER" id="PTHR43968:SF6">
    <property type="entry name" value="GLUTATHIONE S-TRANSFERASE OMEGA"/>
    <property type="match status" value="1"/>
</dbReference>
<reference evidence="4 5" key="1">
    <citation type="submission" date="2015-11" db="EMBL/GenBank/DDBJ databases">
        <title>Aspergillus lentulus strain IFM 54703T.</title>
        <authorList>
            <person name="Kusuya Y."/>
            <person name="Sakai K."/>
            <person name="Kamei K."/>
            <person name="Takahashi H."/>
            <person name="Yaguchi T."/>
        </authorList>
    </citation>
    <scope>NUCLEOTIDE SEQUENCE [LARGE SCALE GENOMIC DNA]</scope>
    <source>
        <strain evidence="4 5">IFM 54703</strain>
    </source>
</reference>
<dbReference type="Pfam" id="PF13410">
    <property type="entry name" value="GST_C_2"/>
    <property type="match status" value="1"/>
</dbReference>
<dbReference type="InterPro" id="IPR004045">
    <property type="entry name" value="Glutathione_S-Trfase_N"/>
</dbReference>
<dbReference type="Pfam" id="PF13417">
    <property type="entry name" value="GST_N_3"/>
    <property type="match status" value="1"/>
</dbReference>
<feature type="compositionally biased region" description="Basic and acidic residues" evidence="1">
    <location>
        <begin position="65"/>
        <end position="79"/>
    </location>
</feature>
<dbReference type="CDD" id="cd00570">
    <property type="entry name" value="GST_N_family"/>
    <property type="match status" value="1"/>
</dbReference>
<gene>
    <name evidence="4" type="ORF">ALT_5628</name>
</gene>
<dbReference type="InterPro" id="IPR036282">
    <property type="entry name" value="Glutathione-S-Trfase_C_sf"/>
</dbReference>
<dbReference type="PROSITE" id="PS50405">
    <property type="entry name" value="GST_CTER"/>
    <property type="match status" value="1"/>
</dbReference>
<dbReference type="InterPro" id="IPR050983">
    <property type="entry name" value="GST_Omega/HSP26"/>
</dbReference>
<dbReference type="SFLD" id="SFLDS00019">
    <property type="entry name" value="Glutathione_Transferase_(cytos"/>
    <property type="match status" value="1"/>
</dbReference>
<feature type="domain" description="GST C-terminal" evidence="3">
    <location>
        <begin position="562"/>
        <end position="685"/>
    </location>
</feature>
<evidence type="ECO:0000259" key="2">
    <source>
        <dbReference type="PROSITE" id="PS50404"/>
    </source>
</evidence>
<dbReference type="PANTHER" id="PTHR43968">
    <property type="match status" value="1"/>
</dbReference>
<dbReference type="EMBL" id="BCLY01000009">
    <property type="protein sequence ID" value="GAQ08307.1"/>
    <property type="molecule type" value="Genomic_DNA"/>
</dbReference>
<dbReference type="SUPFAM" id="SSF52833">
    <property type="entry name" value="Thioredoxin-like"/>
    <property type="match status" value="1"/>
</dbReference>
<feature type="region of interest" description="Disordered" evidence="1">
    <location>
        <begin position="119"/>
        <end position="151"/>
    </location>
</feature>
<dbReference type="PROSITE" id="PS50404">
    <property type="entry name" value="GST_NTER"/>
    <property type="match status" value="1"/>
</dbReference>
<dbReference type="SFLD" id="SFLDG00358">
    <property type="entry name" value="Main_(cytGST)"/>
    <property type="match status" value="1"/>
</dbReference>
<feature type="region of interest" description="Disordered" evidence="1">
    <location>
        <begin position="1"/>
        <end position="103"/>
    </location>
</feature>
<accession>A0AAN4PKI6</accession>
<dbReference type="Gene3D" id="3.40.30.10">
    <property type="entry name" value="Glutaredoxin"/>
    <property type="match status" value="1"/>
</dbReference>
<dbReference type="SUPFAM" id="SSF47616">
    <property type="entry name" value="GST C-terminal domain-like"/>
    <property type="match status" value="1"/>
</dbReference>
<feature type="compositionally biased region" description="Low complexity" evidence="1">
    <location>
        <begin position="22"/>
        <end position="35"/>
    </location>
</feature>
<evidence type="ECO:0000259" key="3">
    <source>
        <dbReference type="PROSITE" id="PS50405"/>
    </source>
</evidence>
<proteinExistence type="predicted"/>
<dbReference type="GO" id="GO:0005737">
    <property type="term" value="C:cytoplasm"/>
    <property type="evidence" value="ECO:0007669"/>
    <property type="project" value="TreeGrafter"/>
</dbReference>
<evidence type="ECO:0000313" key="4">
    <source>
        <dbReference type="EMBL" id="GAQ08307.1"/>
    </source>
</evidence>
<comment type="caution">
    <text evidence="4">The sequence shown here is derived from an EMBL/GenBank/DDBJ whole genome shotgun (WGS) entry which is preliminary data.</text>
</comment>